<dbReference type="Proteomes" id="UP000651977">
    <property type="component" value="Unassembled WGS sequence"/>
</dbReference>
<dbReference type="SUPFAM" id="SSF56935">
    <property type="entry name" value="Porins"/>
    <property type="match status" value="1"/>
</dbReference>
<accession>A0ABQ1I0E8</accession>
<evidence type="ECO:0000256" key="2">
    <source>
        <dbReference type="ARBA" id="ARBA00022448"/>
    </source>
</evidence>
<name>A0ABQ1I0E8_9ALTE</name>
<dbReference type="EMBL" id="BMDY01000007">
    <property type="protein sequence ID" value="GGB02262.1"/>
    <property type="molecule type" value="Genomic_DNA"/>
</dbReference>
<feature type="domain" description="TonB-dependent receptor-like beta-barrel" evidence="13">
    <location>
        <begin position="3"/>
        <end position="114"/>
    </location>
</feature>
<dbReference type="InterPro" id="IPR036942">
    <property type="entry name" value="Beta-barrel_TonB_sf"/>
</dbReference>
<evidence type="ECO:0000256" key="4">
    <source>
        <dbReference type="ARBA" id="ARBA00022496"/>
    </source>
</evidence>
<keyword evidence="5 12" id="KW-0812">Transmembrane</keyword>
<keyword evidence="3 12" id="KW-1134">Transmembrane beta strand</keyword>
<reference evidence="15" key="1">
    <citation type="journal article" date="2019" name="Int. J. Syst. Evol. Microbiol.">
        <title>The Global Catalogue of Microorganisms (GCM) 10K type strain sequencing project: providing services to taxonomists for standard genome sequencing and annotation.</title>
        <authorList>
            <consortium name="The Broad Institute Genomics Platform"/>
            <consortium name="The Broad Institute Genome Sequencing Center for Infectious Disease"/>
            <person name="Wu L."/>
            <person name="Ma J."/>
        </authorList>
    </citation>
    <scope>NUCLEOTIDE SEQUENCE [LARGE SCALE GENOMIC DNA]</scope>
    <source>
        <strain evidence="15">CGMCC 1.10131</strain>
    </source>
</reference>
<evidence type="ECO:0000256" key="6">
    <source>
        <dbReference type="ARBA" id="ARBA00022729"/>
    </source>
</evidence>
<evidence type="ECO:0000256" key="12">
    <source>
        <dbReference type="PROSITE-ProRule" id="PRU01360"/>
    </source>
</evidence>
<keyword evidence="15" id="KW-1185">Reference proteome</keyword>
<evidence type="ECO:0000256" key="5">
    <source>
        <dbReference type="ARBA" id="ARBA00022692"/>
    </source>
</evidence>
<dbReference type="Gene3D" id="2.40.170.20">
    <property type="entry name" value="TonB-dependent receptor, beta-barrel domain"/>
    <property type="match status" value="1"/>
</dbReference>
<dbReference type="RefSeq" id="WP_055734457.1">
    <property type="nucleotide sequence ID" value="NZ_BMDY01000007.1"/>
</dbReference>
<dbReference type="InterPro" id="IPR039426">
    <property type="entry name" value="TonB-dep_rcpt-like"/>
</dbReference>
<keyword evidence="10 12" id="KW-0472">Membrane</keyword>
<comment type="caution">
    <text evidence="14">The sequence shown here is derived from an EMBL/GenBank/DDBJ whole genome shotgun (WGS) entry which is preliminary data.</text>
</comment>
<keyword evidence="6" id="KW-0732">Signal</keyword>
<sequence length="145" mass="15978">MASQGLELDVVAQLNSVLQVSANYTFTDAKTDETSGKGTPQAGLIPKHAASLWLDYDAYLLGVEGLNIATGLRYIGESQDNPASSLRTVPSATLWDAAISYHLSSYWDAQLNLNKLLDKTYVSGCDYYCYDGQSRSIMFATNYRW</sequence>
<dbReference type="InterPro" id="IPR000531">
    <property type="entry name" value="Beta-barrel_TonB"/>
</dbReference>
<gene>
    <name evidence="14" type="ORF">GCM10007414_14440</name>
</gene>
<dbReference type="PANTHER" id="PTHR32552:SF68">
    <property type="entry name" value="FERRICHROME OUTER MEMBRANE TRANSPORTER_PHAGE RECEPTOR"/>
    <property type="match status" value="1"/>
</dbReference>
<evidence type="ECO:0000313" key="14">
    <source>
        <dbReference type="EMBL" id="GGB02262.1"/>
    </source>
</evidence>
<keyword evidence="11 12" id="KW-0998">Cell outer membrane</keyword>
<evidence type="ECO:0000256" key="9">
    <source>
        <dbReference type="ARBA" id="ARBA00023077"/>
    </source>
</evidence>
<protein>
    <recommendedName>
        <fullName evidence="13">TonB-dependent receptor-like beta-barrel domain-containing protein</fullName>
    </recommendedName>
</protein>
<organism evidence="14 15">
    <name type="scientific">Agarivorans gilvus</name>
    <dbReference type="NCBI Taxonomy" id="680279"/>
    <lineage>
        <taxon>Bacteria</taxon>
        <taxon>Pseudomonadati</taxon>
        <taxon>Pseudomonadota</taxon>
        <taxon>Gammaproteobacteria</taxon>
        <taxon>Alteromonadales</taxon>
        <taxon>Alteromonadaceae</taxon>
        <taxon>Agarivorans</taxon>
    </lineage>
</organism>
<comment type="similarity">
    <text evidence="12">Belongs to the TonB-dependent receptor family.</text>
</comment>
<evidence type="ECO:0000256" key="7">
    <source>
        <dbReference type="ARBA" id="ARBA00023004"/>
    </source>
</evidence>
<dbReference type="Pfam" id="PF00593">
    <property type="entry name" value="TonB_dep_Rec_b-barrel"/>
    <property type="match status" value="1"/>
</dbReference>
<comment type="subcellular location">
    <subcellularLocation>
        <location evidence="1 12">Cell outer membrane</location>
        <topology evidence="1 12">Multi-pass membrane protein</topology>
    </subcellularLocation>
</comment>
<evidence type="ECO:0000259" key="13">
    <source>
        <dbReference type="Pfam" id="PF00593"/>
    </source>
</evidence>
<evidence type="ECO:0000256" key="10">
    <source>
        <dbReference type="ARBA" id="ARBA00023136"/>
    </source>
</evidence>
<keyword evidence="9" id="KW-0798">TonB box</keyword>
<keyword evidence="7" id="KW-0408">Iron</keyword>
<evidence type="ECO:0000256" key="11">
    <source>
        <dbReference type="ARBA" id="ARBA00023237"/>
    </source>
</evidence>
<proteinExistence type="inferred from homology"/>
<evidence type="ECO:0000313" key="15">
    <source>
        <dbReference type="Proteomes" id="UP000651977"/>
    </source>
</evidence>
<keyword evidence="2 12" id="KW-0813">Transport</keyword>
<keyword evidence="8" id="KW-0406">Ion transport</keyword>
<keyword evidence="4" id="KW-0410">Iron transport</keyword>
<dbReference type="PROSITE" id="PS52016">
    <property type="entry name" value="TONB_DEPENDENT_REC_3"/>
    <property type="match status" value="1"/>
</dbReference>
<evidence type="ECO:0000256" key="8">
    <source>
        <dbReference type="ARBA" id="ARBA00023065"/>
    </source>
</evidence>
<evidence type="ECO:0000256" key="3">
    <source>
        <dbReference type="ARBA" id="ARBA00022452"/>
    </source>
</evidence>
<dbReference type="PANTHER" id="PTHR32552">
    <property type="entry name" value="FERRICHROME IRON RECEPTOR-RELATED"/>
    <property type="match status" value="1"/>
</dbReference>
<evidence type="ECO:0000256" key="1">
    <source>
        <dbReference type="ARBA" id="ARBA00004571"/>
    </source>
</evidence>